<dbReference type="AlphaFoldDB" id="A0A521FU61"/>
<dbReference type="OrthoDB" id="7860572at2"/>
<evidence type="ECO:0000313" key="2">
    <source>
        <dbReference type="Proteomes" id="UP000316030"/>
    </source>
</evidence>
<dbReference type="RefSeq" id="WP_142495081.1">
    <property type="nucleotide sequence ID" value="NZ_FXTO01000058.1"/>
</dbReference>
<gene>
    <name evidence="1" type="ORF">SAMN06265173_1583</name>
</gene>
<reference evidence="1 2" key="1">
    <citation type="submission" date="2017-05" db="EMBL/GenBank/DDBJ databases">
        <authorList>
            <person name="Varghese N."/>
            <person name="Submissions S."/>
        </authorList>
    </citation>
    <scope>NUCLEOTIDE SEQUENCE [LARGE SCALE GENOMIC DNA]</scope>
    <source>
        <strain evidence="1 2">DSM 29506</strain>
    </source>
</reference>
<evidence type="ECO:0000313" key="1">
    <source>
        <dbReference type="EMBL" id="SMO99634.1"/>
    </source>
</evidence>
<sequence length="206" mass="23251">MAKPIQEQFGQTIIDAVDTFARKDIPTVDDFTNTTFAHIHSPAFRRKIAETFYGARWIYKLGLALLVKDVERSAHIRAQILDYGAVCEGVLSDALMYAIAGGHMNGNQYMYSVIGSTRHNHRINWNVQNKLRSLQKRTFQWLIVVAQEEGIIDAALAGDLDKLRDARNGIHLGKSTPKAYLETSQKYYKVVLDSCSATRLWKAAHP</sequence>
<proteinExistence type="predicted"/>
<keyword evidence="2" id="KW-1185">Reference proteome</keyword>
<dbReference type="EMBL" id="FXTO01000058">
    <property type="protein sequence ID" value="SMO99634.1"/>
    <property type="molecule type" value="Genomic_DNA"/>
</dbReference>
<protein>
    <submittedName>
        <fullName evidence="1">Uncharacterized protein</fullName>
    </submittedName>
</protein>
<dbReference type="Proteomes" id="UP000316030">
    <property type="component" value="Unassembled WGS sequence"/>
</dbReference>
<accession>A0A521FU61</accession>
<name>A0A521FU61_9RHOB</name>
<organism evidence="1 2">
    <name type="scientific">Thalassovita litoralis</name>
    <dbReference type="NCBI Taxonomy" id="1010611"/>
    <lineage>
        <taxon>Bacteria</taxon>
        <taxon>Pseudomonadati</taxon>
        <taxon>Pseudomonadota</taxon>
        <taxon>Alphaproteobacteria</taxon>
        <taxon>Rhodobacterales</taxon>
        <taxon>Roseobacteraceae</taxon>
        <taxon>Thalassovita</taxon>
    </lineage>
</organism>